<feature type="region of interest" description="Disordered" evidence="1">
    <location>
        <begin position="22"/>
        <end position="44"/>
    </location>
</feature>
<keyword evidence="3" id="KW-1185">Reference proteome</keyword>
<proteinExistence type="predicted"/>
<accession>A0ABS4LFW2</accession>
<comment type="caution">
    <text evidence="2">The sequence shown here is derived from an EMBL/GenBank/DDBJ whole genome shotgun (WGS) entry which is preliminary data.</text>
</comment>
<protein>
    <recommendedName>
        <fullName evidence="4">Type VII secretion system (Wss) protein ESAT-6</fullName>
    </recommendedName>
</protein>
<dbReference type="Proteomes" id="UP001519310">
    <property type="component" value="Unassembled WGS sequence"/>
</dbReference>
<gene>
    <name evidence="2" type="ORF">J2Z77_006869</name>
</gene>
<evidence type="ECO:0000313" key="3">
    <source>
        <dbReference type="Proteomes" id="UP001519310"/>
    </source>
</evidence>
<evidence type="ECO:0008006" key="4">
    <source>
        <dbReference type="Google" id="ProtNLM"/>
    </source>
</evidence>
<name>A0ABS4LFW2_STRAV</name>
<sequence length="150" mass="15457">MSMTSFDAEWAGLKQGTAAGTEMRLASAAPDSGGGGGGEDLKSDMAVWKKGSEDVGELVTAIKKALTDFETGQKGAAVTGVESATAQAELYTSWKTYLDSLVGKCTTLQGPMISAGKGQVANDETMRGEFARMSDTYKDTPATGGNNGGR</sequence>
<reference evidence="2 3" key="1">
    <citation type="submission" date="2021-03" db="EMBL/GenBank/DDBJ databases">
        <title>Genomic Encyclopedia of Type Strains, Phase IV (KMG-IV): sequencing the most valuable type-strain genomes for metagenomic binning, comparative biology and taxonomic classification.</title>
        <authorList>
            <person name="Goeker M."/>
        </authorList>
    </citation>
    <scope>NUCLEOTIDE SEQUENCE [LARGE SCALE GENOMIC DNA]</scope>
    <source>
        <strain evidence="2 3">DSM 40526</strain>
    </source>
</reference>
<evidence type="ECO:0000313" key="2">
    <source>
        <dbReference type="EMBL" id="MBP2041012.1"/>
    </source>
</evidence>
<organism evidence="2 3">
    <name type="scientific">Streptomyces avidinii</name>
    <dbReference type="NCBI Taxonomy" id="1895"/>
    <lineage>
        <taxon>Bacteria</taxon>
        <taxon>Bacillati</taxon>
        <taxon>Actinomycetota</taxon>
        <taxon>Actinomycetes</taxon>
        <taxon>Kitasatosporales</taxon>
        <taxon>Streptomycetaceae</taxon>
        <taxon>Streptomyces</taxon>
    </lineage>
</organism>
<dbReference type="RefSeq" id="WP_189969298.1">
    <property type="nucleotide sequence ID" value="NZ_BMVL01000006.1"/>
</dbReference>
<evidence type="ECO:0000256" key="1">
    <source>
        <dbReference type="SAM" id="MobiDB-lite"/>
    </source>
</evidence>
<dbReference type="EMBL" id="JAGGLQ010000020">
    <property type="protein sequence ID" value="MBP2041012.1"/>
    <property type="molecule type" value="Genomic_DNA"/>
</dbReference>